<feature type="region of interest" description="Disordered" evidence="3">
    <location>
        <begin position="328"/>
        <end position="365"/>
    </location>
</feature>
<dbReference type="InterPro" id="IPR002123">
    <property type="entry name" value="Plipid/glycerol_acylTrfase"/>
</dbReference>
<protein>
    <recommendedName>
        <fullName evidence="5">Phospholipid/glycerol acyltransferase domain-containing protein</fullName>
    </recommendedName>
</protein>
<dbReference type="PANTHER" id="PTHR10434:SF11">
    <property type="entry name" value="1-ACYL-SN-GLYCEROL-3-PHOSPHATE ACYLTRANSFERASE"/>
    <property type="match status" value="1"/>
</dbReference>
<keyword evidence="1" id="KW-0808">Transferase</keyword>
<evidence type="ECO:0000256" key="3">
    <source>
        <dbReference type="SAM" id="MobiDB-lite"/>
    </source>
</evidence>
<feature type="domain" description="Phospholipid/glycerol acyltransferase" evidence="5">
    <location>
        <begin position="102"/>
        <end position="218"/>
    </location>
</feature>
<evidence type="ECO:0000256" key="2">
    <source>
        <dbReference type="ARBA" id="ARBA00023315"/>
    </source>
</evidence>
<sequence length="365" mass="38784">MAALLSLLKPVAYASLPVLALQYSPRGRYYTRTVAYVGAMGVLAALGACYAAGLSMVGRRYDVNHAVARTFYALAGTILGLTVEVEGEEWLQDSNQGGGRPGVLMANHQSMLDLVLVGRTMPKRTSIMSKKSIQLTPLGPFMTMSGAVFIDRGNSTRALRSMDAAVNLLRTLRISLWMFPEGTRNNSEHPGLLPFKKGGFHLAVQSGLPIIPLVVENYWHIYHKNVFESGVIRVRVLPPIPTSGLTATDVPALVTLVRDQMLAALIEISTKAPAAPSPKVLAPLPDPGSVSSVAAVLSDVVSDHTTAMPEDAVFEAKADAPTATVAVSPSRESLASSGFEGVTGSENGMETEEDDEGMVLVGRPT</sequence>
<dbReference type="GO" id="GO:0003841">
    <property type="term" value="F:1-acylglycerol-3-phosphate O-acyltransferase activity"/>
    <property type="evidence" value="ECO:0007669"/>
    <property type="project" value="TreeGrafter"/>
</dbReference>
<dbReference type="CDD" id="cd07989">
    <property type="entry name" value="LPLAT_AGPAT-like"/>
    <property type="match status" value="1"/>
</dbReference>
<keyword evidence="4" id="KW-1133">Transmembrane helix</keyword>
<accession>A0AAD7C2R3</accession>
<dbReference type="SUPFAM" id="SSF69593">
    <property type="entry name" value="Glycerol-3-phosphate (1)-acyltransferase"/>
    <property type="match status" value="1"/>
</dbReference>
<evidence type="ECO:0000256" key="1">
    <source>
        <dbReference type="ARBA" id="ARBA00022679"/>
    </source>
</evidence>
<feature type="transmembrane region" description="Helical" evidence="4">
    <location>
        <begin position="36"/>
        <end position="57"/>
    </location>
</feature>
<comment type="caution">
    <text evidence="6">The sequence shown here is derived from an EMBL/GenBank/DDBJ whole genome shotgun (WGS) entry which is preliminary data.</text>
</comment>
<gene>
    <name evidence="6" type="ORF">B0H17DRAFT_995219</name>
</gene>
<dbReference type="GO" id="GO:0005783">
    <property type="term" value="C:endoplasmic reticulum"/>
    <property type="evidence" value="ECO:0007669"/>
    <property type="project" value="TreeGrafter"/>
</dbReference>
<evidence type="ECO:0000313" key="7">
    <source>
        <dbReference type="Proteomes" id="UP001221757"/>
    </source>
</evidence>
<dbReference type="Proteomes" id="UP001221757">
    <property type="component" value="Unassembled WGS sequence"/>
</dbReference>
<name>A0AAD7C2R3_MYCRO</name>
<keyword evidence="4" id="KW-0472">Membrane</keyword>
<keyword evidence="2" id="KW-0012">Acyltransferase</keyword>
<evidence type="ECO:0000259" key="5">
    <source>
        <dbReference type="SMART" id="SM00563"/>
    </source>
</evidence>
<dbReference type="PANTHER" id="PTHR10434">
    <property type="entry name" value="1-ACYL-SN-GLYCEROL-3-PHOSPHATE ACYLTRANSFERASE"/>
    <property type="match status" value="1"/>
</dbReference>
<proteinExistence type="predicted"/>
<reference evidence="6" key="1">
    <citation type="submission" date="2023-03" db="EMBL/GenBank/DDBJ databases">
        <title>Massive genome expansion in bonnet fungi (Mycena s.s.) driven by repeated elements and novel gene families across ecological guilds.</title>
        <authorList>
            <consortium name="Lawrence Berkeley National Laboratory"/>
            <person name="Harder C.B."/>
            <person name="Miyauchi S."/>
            <person name="Viragh M."/>
            <person name="Kuo A."/>
            <person name="Thoen E."/>
            <person name="Andreopoulos B."/>
            <person name="Lu D."/>
            <person name="Skrede I."/>
            <person name="Drula E."/>
            <person name="Henrissat B."/>
            <person name="Morin E."/>
            <person name="Kohler A."/>
            <person name="Barry K."/>
            <person name="LaButti K."/>
            <person name="Morin E."/>
            <person name="Salamov A."/>
            <person name="Lipzen A."/>
            <person name="Mereny Z."/>
            <person name="Hegedus B."/>
            <person name="Baldrian P."/>
            <person name="Stursova M."/>
            <person name="Weitz H."/>
            <person name="Taylor A."/>
            <person name="Grigoriev I.V."/>
            <person name="Nagy L.G."/>
            <person name="Martin F."/>
            <person name="Kauserud H."/>
        </authorList>
    </citation>
    <scope>NUCLEOTIDE SEQUENCE</scope>
    <source>
        <strain evidence="6">CBHHK067</strain>
    </source>
</reference>
<evidence type="ECO:0000313" key="6">
    <source>
        <dbReference type="EMBL" id="KAJ7637203.1"/>
    </source>
</evidence>
<evidence type="ECO:0000256" key="4">
    <source>
        <dbReference type="SAM" id="Phobius"/>
    </source>
</evidence>
<dbReference type="SMART" id="SM00563">
    <property type="entry name" value="PlsC"/>
    <property type="match status" value="1"/>
</dbReference>
<dbReference type="AlphaFoldDB" id="A0AAD7C2R3"/>
<keyword evidence="4" id="KW-0812">Transmembrane</keyword>
<organism evidence="6 7">
    <name type="scientific">Mycena rosella</name>
    <name type="common">Pink bonnet</name>
    <name type="synonym">Agaricus rosellus</name>
    <dbReference type="NCBI Taxonomy" id="1033263"/>
    <lineage>
        <taxon>Eukaryota</taxon>
        <taxon>Fungi</taxon>
        <taxon>Dikarya</taxon>
        <taxon>Basidiomycota</taxon>
        <taxon>Agaricomycotina</taxon>
        <taxon>Agaricomycetes</taxon>
        <taxon>Agaricomycetidae</taxon>
        <taxon>Agaricales</taxon>
        <taxon>Marasmiineae</taxon>
        <taxon>Mycenaceae</taxon>
        <taxon>Mycena</taxon>
    </lineage>
</organism>
<dbReference type="Pfam" id="PF01553">
    <property type="entry name" value="Acyltransferase"/>
    <property type="match status" value="1"/>
</dbReference>
<dbReference type="EMBL" id="JARKIE010000461">
    <property type="protein sequence ID" value="KAJ7637203.1"/>
    <property type="molecule type" value="Genomic_DNA"/>
</dbReference>
<dbReference type="GO" id="GO:0006654">
    <property type="term" value="P:phosphatidic acid biosynthetic process"/>
    <property type="evidence" value="ECO:0007669"/>
    <property type="project" value="TreeGrafter"/>
</dbReference>
<keyword evidence="7" id="KW-1185">Reference proteome</keyword>